<dbReference type="SUPFAM" id="SSF53067">
    <property type="entry name" value="Actin-like ATPase domain"/>
    <property type="match status" value="2"/>
</dbReference>
<dbReference type="PANTHER" id="PTHR34265:SF1">
    <property type="entry name" value="TYPE III PANTOTHENATE KINASE"/>
    <property type="match status" value="1"/>
</dbReference>
<evidence type="ECO:0000256" key="8">
    <source>
        <dbReference type="ARBA" id="ARBA00022679"/>
    </source>
</evidence>
<dbReference type="RefSeq" id="WP_073183929.1">
    <property type="nucleotide sequence ID" value="NZ_FQXI01000004.1"/>
</dbReference>
<dbReference type="PANTHER" id="PTHR34265">
    <property type="entry name" value="TYPE III PANTOTHENATE KINASE"/>
    <property type="match status" value="1"/>
</dbReference>
<dbReference type="GO" id="GO:0005524">
    <property type="term" value="F:ATP binding"/>
    <property type="evidence" value="ECO:0007669"/>
    <property type="project" value="UniProtKB-UniRule"/>
</dbReference>
<dbReference type="EMBL" id="FQXI01000004">
    <property type="protein sequence ID" value="SHH19768.1"/>
    <property type="molecule type" value="Genomic_DNA"/>
</dbReference>
<dbReference type="OrthoDB" id="9804707at2"/>
<dbReference type="Proteomes" id="UP000184032">
    <property type="component" value="Unassembled WGS sequence"/>
</dbReference>
<reference evidence="17 18" key="1">
    <citation type="submission" date="2016-11" db="EMBL/GenBank/DDBJ databases">
        <authorList>
            <person name="Jaros S."/>
            <person name="Januszkiewicz K."/>
            <person name="Wedrychowicz H."/>
        </authorList>
    </citation>
    <scope>NUCLEOTIDE SEQUENCE [LARGE SCALE GENOMIC DNA]</scope>
    <source>
        <strain evidence="17 18">DSM 21120</strain>
    </source>
</reference>
<evidence type="ECO:0000256" key="12">
    <source>
        <dbReference type="ARBA" id="ARBA00022958"/>
    </source>
</evidence>
<keyword evidence="8 16" id="KW-0808">Transferase</keyword>
<organism evidence="17 18">
    <name type="scientific">Anaerosphaera aminiphila DSM 21120</name>
    <dbReference type="NCBI Taxonomy" id="1120995"/>
    <lineage>
        <taxon>Bacteria</taxon>
        <taxon>Bacillati</taxon>
        <taxon>Bacillota</taxon>
        <taxon>Tissierellia</taxon>
        <taxon>Tissierellales</taxon>
        <taxon>Peptoniphilaceae</taxon>
        <taxon>Anaerosphaera</taxon>
    </lineage>
</organism>
<dbReference type="EC" id="2.7.1.33" evidence="6 16"/>
<evidence type="ECO:0000313" key="17">
    <source>
        <dbReference type="EMBL" id="SHH19768.1"/>
    </source>
</evidence>
<keyword evidence="12 16" id="KW-0630">Potassium</keyword>
<evidence type="ECO:0000256" key="9">
    <source>
        <dbReference type="ARBA" id="ARBA00022741"/>
    </source>
</evidence>
<evidence type="ECO:0000256" key="14">
    <source>
        <dbReference type="ARBA" id="ARBA00038036"/>
    </source>
</evidence>
<dbReference type="UniPathway" id="UPA00241">
    <property type="reaction ID" value="UER00352"/>
</dbReference>
<dbReference type="GO" id="GO:0005737">
    <property type="term" value="C:cytoplasm"/>
    <property type="evidence" value="ECO:0007669"/>
    <property type="project" value="UniProtKB-SubCell"/>
</dbReference>
<feature type="binding site" evidence="16">
    <location>
        <position position="132"/>
    </location>
    <ligand>
        <name>ATP</name>
        <dbReference type="ChEBI" id="CHEBI:30616"/>
    </ligand>
</feature>
<evidence type="ECO:0000256" key="1">
    <source>
        <dbReference type="ARBA" id="ARBA00001206"/>
    </source>
</evidence>
<name>A0A1M5R0S2_9FIRM</name>
<dbReference type="HAMAP" id="MF_01274">
    <property type="entry name" value="Pantothen_kinase_3"/>
    <property type="match status" value="1"/>
</dbReference>
<proteinExistence type="inferred from homology"/>
<feature type="binding site" evidence="16">
    <location>
        <position position="129"/>
    </location>
    <ligand>
        <name>K(+)</name>
        <dbReference type="ChEBI" id="CHEBI:29103"/>
    </ligand>
</feature>
<evidence type="ECO:0000256" key="11">
    <source>
        <dbReference type="ARBA" id="ARBA00022840"/>
    </source>
</evidence>
<dbReference type="Gene3D" id="3.30.420.40">
    <property type="match status" value="2"/>
</dbReference>
<accession>A0A1M5R0S2</accession>
<evidence type="ECO:0000256" key="6">
    <source>
        <dbReference type="ARBA" id="ARBA00012102"/>
    </source>
</evidence>
<dbReference type="GO" id="GO:0015937">
    <property type="term" value="P:coenzyme A biosynthetic process"/>
    <property type="evidence" value="ECO:0007669"/>
    <property type="project" value="UniProtKB-UniRule"/>
</dbReference>
<evidence type="ECO:0000256" key="16">
    <source>
        <dbReference type="HAMAP-Rule" id="MF_01274"/>
    </source>
</evidence>
<comment type="cofactor">
    <cofactor evidence="16">
        <name>NH4(+)</name>
        <dbReference type="ChEBI" id="CHEBI:28938"/>
    </cofactor>
    <cofactor evidence="16">
        <name>K(+)</name>
        <dbReference type="ChEBI" id="CHEBI:29103"/>
    </cofactor>
    <text evidence="16">A monovalent cation. Ammonium or potassium.</text>
</comment>
<dbReference type="InterPro" id="IPR043129">
    <property type="entry name" value="ATPase_NBD"/>
</dbReference>
<dbReference type="InterPro" id="IPR004619">
    <property type="entry name" value="Type_III_PanK"/>
</dbReference>
<feature type="active site" description="Proton acceptor" evidence="16">
    <location>
        <position position="109"/>
    </location>
</feature>
<comment type="similarity">
    <text evidence="14 16">Belongs to the type III pantothenate kinase family.</text>
</comment>
<dbReference type="NCBIfam" id="NF009848">
    <property type="entry name" value="PRK13318.1-6"/>
    <property type="match status" value="1"/>
</dbReference>
<evidence type="ECO:0000256" key="10">
    <source>
        <dbReference type="ARBA" id="ARBA00022777"/>
    </source>
</evidence>
<dbReference type="NCBIfam" id="NF009855">
    <property type="entry name" value="PRK13321.1"/>
    <property type="match status" value="1"/>
</dbReference>
<comment type="subcellular location">
    <subcellularLocation>
        <location evidence="3 16">Cytoplasm</location>
    </subcellularLocation>
</comment>
<dbReference type="GO" id="GO:0004594">
    <property type="term" value="F:pantothenate kinase activity"/>
    <property type="evidence" value="ECO:0007669"/>
    <property type="project" value="UniProtKB-UniRule"/>
</dbReference>
<keyword evidence="10 16" id="KW-0418">Kinase</keyword>
<evidence type="ECO:0000256" key="3">
    <source>
        <dbReference type="ARBA" id="ARBA00004496"/>
    </source>
</evidence>
<keyword evidence="13 16" id="KW-0173">Coenzyme A biosynthesis</keyword>
<dbReference type="STRING" id="1120995.SAMN02745245_00771"/>
<dbReference type="NCBIfam" id="TIGR00671">
    <property type="entry name" value="baf"/>
    <property type="match status" value="1"/>
</dbReference>
<feature type="binding site" evidence="16">
    <location>
        <begin position="6"/>
        <end position="13"/>
    </location>
    <ligand>
        <name>ATP</name>
        <dbReference type="ChEBI" id="CHEBI:30616"/>
    </ligand>
</feature>
<dbReference type="CDD" id="cd24015">
    <property type="entry name" value="ASKHA_NBD_PanK-III"/>
    <property type="match status" value="1"/>
</dbReference>
<sequence>MLLVIDVGNTTIVFGVYQNDELVHDFRISTVKTRTSDEYGMLFYNTLSHANISPNDIENVIISSVVPNLMHTIPSMVIKYFNIRPVVVDQSLKFGLNIKYDNPNEVGADRIVNSVGAVNKYGGPCIIVDIGTAMTFCVVDHENNYLGGLILPGIGISAEALFMRTSKLPKIEIVKANKVIATNTINAMQAGLYYGFTSMIDGIIEKIVDEIGITVDDINLISTGGFANLLTTDSKYEFVIDKFLTLHGLKIIYDMNKEDLIGRKI</sequence>
<keyword evidence="11 16" id="KW-0067">ATP-binding</keyword>
<evidence type="ECO:0000256" key="2">
    <source>
        <dbReference type="ARBA" id="ARBA00001958"/>
    </source>
</evidence>
<protein>
    <recommendedName>
        <fullName evidence="15 16">Type III pantothenate kinase</fullName>
        <ecNumber evidence="6 16">2.7.1.33</ecNumber>
    </recommendedName>
    <alternativeName>
        <fullName evidence="16">PanK-III</fullName>
    </alternativeName>
    <alternativeName>
        <fullName evidence="16">Pantothenic acid kinase</fullName>
    </alternativeName>
</protein>
<evidence type="ECO:0000256" key="15">
    <source>
        <dbReference type="ARBA" id="ARBA00040883"/>
    </source>
</evidence>
<evidence type="ECO:0000313" key="18">
    <source>
        <dbReference type="Proteomes" id="UP000184032"/>
    </source>
</evidence>
<dbReference type="GO" id="GO:0046872">
    <property type="term" value="F:metal ion binding"/>
    <property type="evidence" value="ECO:0007669"/>
    <property type="project" value="UniProtKB-KW"/>
</dbReference>
<keyword evidence="7 16" id="KW-0963">Cytoplasm</keyword>
<comment type="pathway">
    <text evidence="4 16">Cofactor biosynthesis; coenzyme A biosynthesis; CoA from (R)-pantothenate: step 1/5.</text>
</comment>
<comment type="catalytic activity">
    <reaction evidence="1 16">
        <text>(R)-pantothenate + ATP = (R)-4'-phosphopantothenate + ADP + H(+)</text>
        <dbReference type="Rhea" id="RHEA:16373"/>
        <dbReference type="ChEBI" id="CHEBI:10986"/>
        <dbReference type="ChEBI" id="CHEBI:15378"/>
        <dbReference type="ChEBI" id="CHEBI:29032"/>
        <dbReference type="ChEBI" id="CHEBI:30616"/>
        <dbReference type="ChEBI" id="CHEBI:456216"/>
        <dbReference type="EC" id="2.7.1.33"/>
    </reaction>
</comment>
<keyword evidence="9 16" id="KW-0547">Nucleotide-binding</keyword>
<keyword evidence="16" id="KW-0479">Metal-binding</keyword>
<evidence type="ECO:0000256" key="7">
    <source>
        <dbReference type="ARBA" id="ARBA00022490"/>
    </source>
</evidence>
<feature type="binding site" evidence="16">
    <location>
        <position position="100"/>
    </location>
    <ligand>
        <name>substrate</name>
    </ligand>
</feature>
<comment type="function">
    <text evidence="16">Catalyzes the phosphorylation of pantothenate (Pan), the first step in CoA biosynthesis.</text>
</comment>
<dbReference type="AlphaFoldDB" id="A0A1M5R0S2"/>
<evidence type="ECO:0000256" key="5">
    <source>
        <dbReference type="ARBA" id="ARBA00011738"/>
    </source>
</evidence>
<comment type="cofactor">
    <cofactor evidence="2">
        <name>K(+)</name>
        <dbReference type="ChEBI" id="CHEBI:29103"/>
    </cofactor>
</comment>
<keyword evidence="18" id="KW-1185">Reference proteome</keyword>
<evidence type="ECO:0000256" key="4">
    <source>
        <dbReference type="ARBA" id="ARBA00005225"/>
    </source>
</evidence>
<feature type="binding site" evidence="16">
    <location>
        <position position="184"/>
    </location>
    <ligand>
        <name>substrate</name>
    </ligand>
</feature>
<comment type="subunit">
    <text evidence="5 16">Homodimer.</text>
</comment>
<gene>
    <name evidence="16" type="primary">coaX</name>
    <name evidence="17" type="ORF">SAMN02745245_00771</name>
</gene>
<feature type="binding site" evidence="16">
    <location>
        <begin position="107"/>
        <end position="110"/>
    </location>
    <ligand>
        <name>substrate</name>
    </ligand>
</feature>
<dbReference type="Pfam" id="PF03309">
    <property type="entry name" value="Pan_kinase"/>
    <property type="match status" value="1"/>
</dbReference>
<evidence type="ECO:0000256" key="13">
    <source>
        <dbReference type="ARBA" id="ARBA00022993"/>
    </source>
</evidence>